<evidence type="ECO:0000256" key="1">
    <source>
        <dbReference type="SAM" id="Phobius"/>
    </source>
</evidence>
<organism evidence="2">
    <name type="scientific">uncultured Thermoleophilia bacterium</name>
    <dbReference type="NCBI Taxonomy" id="1497501"/>
    <lineage>
        <taxon>Bacteria</taxon>
        <taxon>Bacillati</taxon>
        <taxon>Actinomycetota</taxon>
        <taxon>Thermoleophilia</taxon>
        <taxon>environmental samples</taxon>
    </lineage>
</organism>
<name>A0A6J4UCB0_9ACTN</name>
<keyword evidence="1" id="KW-0472">Membrane</keyword>
<sequence>MLELYMSLLNRLQDLRESERGQTMAEYGVILAVITLVVVGAVTLLSGGIANALGRVTTLLNGLD</sequence>
<proteinExistence type="predicted"/>
<feature type="transmembrane region" description="Helical" evidence="1">
    <location>
        <begin position="27"/>
        <end position="53"/>
    </location>
</feature>
<evidence type="ECO:0000313" key="2">
    <source>
        <dbReference type="EMBL" id="CAA9546190.1"/>
    </source>
</evidence>
<evidence type="ECO:0008006" key="3">
    <source>
        <dbReference type="Google" id="ProtNLM"/>
    </source>
</evidence>
<dbReference type="AlphaFoldDB" id="A0A6J4UCB0"/>
<reference evidence="2" key="1">
    <citation type="submission" date="2020-02" db="EMBL/GenBank/DDBJ databases">
        <authorList>
            <person name="Meier V. D."/>
        </authorList>
    </citation>
    <scope>NUCLEOTIDE SEQUENCE</scope>
    <source>
        <strain evidence="2">AVDCRST_MAG79</strain>
    </source>
</reference>
<dbReference type="EMBL" id="CADCWC010000348">
    <property type="protein sequence ID" value="CAA9546190.1"/>
    <property type="molecule type" value="Genomic_DNA"/>
</dbReference>
<protein>
    <recommendedName>
        <fullName evidence="3">Flp pilus assembly protein, pilin Flp</fullName>
    </recommendedName>
</protein>
<gene>
    <name evidence="2" type="ORF">AVDCRST_MAG79-2323</name>
</gene>
<keyword evidence="1" id="KW-0812">Transmembrane</keyword>
<accession>A0A6J4UCB0</accession>
<keyword evidence="1" id="KW-1133">Transmembrane helix</keyword>